<evidence type="ECO:0000259" key="2">
    <source>
        <dbReference type="Pfam" id="PF01370"/>
    </source>
</evidence>
<dbReference type="GO" id="GO:0005737">
    <property type="term" value="C:cytoplasm"/>
    <property type="evidence" value="ECO:0007669"/>
    <property type="project" value="TreeGrafter"/>
</dbReference>
<feature type="domain" description="NAD-dependent epimerase/dehydratase" evidence="2">
    <location>
        <begin position="5"/>
        <end position="83"/>
    </location>
</feature>
<accession>A0AAI8YEB3</accession>
<dbReference type="Gene3D" id="3.40.50.720">
    <property type="entry name" value="NAD(P)-binding Rossmann-like Domain"/>
    <property type="match status" value="1"/>
</dbReference>
<evidence type="ECO:0000313" key="4">
    <source>
        <dbReference type="Proteomes" id="UP001295740"/>
    </source>
</evidence>
<dbReference type="EMBL" id="CAUWAG010000003">
    <property type="protein sequence ID" value="CAJ2501453.1"/>
    <property type="molecule type" value="Genomic_DNA"/>
</dbReference>
<dbReference type="InterPro" id="IPR036291">
    <property type="entry name" value="NAD(P)-bd_dom_sf"/>
</dbReference>
<dbReference type="GO" id="GO:0004029">
    <property type="term" value="F:aldehyde dehydrogenase (NAD+) activity"/>
    <property type="evidence" value="ECO:0007669"/>
    <property type="project" value="TreeGrafter"/>
</dbReference>
<dbReference type="InterPro" id="IPR051783">
    <property type="entry name" value="NAD(P)-dependent_oxidoreduct"/>
</dbReference>
<dbReference type="AlphaFoldDB" id="A0AAI8YEB3"/>
<dbReference type="Pfam" id="PF01370">
    <property type="entry name" value="Epimerase"/>
    <property type="match status" value="1"/>
</dbReference>
<gene>
    <name evidence="3" type="ORF">KHLLAP_LOCUS1921</name>
</gene>
<proteinExistence type="predicted"/>
<name>A0AAI8YEB3_9PEZI</name>
<feature type="compositionally biased region" description="Polar residues" evidence="1">
    <location>
        <begin position="366"/>
        <end position="376"/>
    </location>
</feature>
<protein>
    <submittedName>
        <fullName evidence="3">Uu.00g043060.m01.CDS01</fullName>
    </submittedName>
</protein>
<dbReference type="SUPFAM" id="SSF51735">
    <property type="entry name" value="NAD(P)-binding Rossmann-fold domains"/>
    <property type="match status" value="1"/>
</dbReference>
<evidence type="ECO:0000256" key="1">
    <source>
        <dbReference type="SAM" id="MobiDB-lite"/>
    </source>
</evidence>
<sequence length="376" mass="40996">MSTNILMTGAAGYIGGSIVADFLALNSDVIKAANISATVRTDEQARSLSSLGINVLQVDLTDQTAVAEAVQANKIHMIIHTASSIDSRIVLHLITALGRRREANGEKPCFIHTSGLSAFDEATGWKFGDVKDTDSIISLERQVADSYLLRKVDVLVTEKAKEHGVTSYIVSPATLCECHTTLHSGEARLDLADVSSDGRGTGAWNQLTIQLPVYIKSSISLGKVHKFAENIAAPFVHISDLTDFYARLVEKIIRKEQLPSGEDGYYFAVAHSTHWWDILDHLALALHARGLAEPATHIWPSEEMAAQSLGVPVDYARSIWNGGPKVTSEKKHLLGWQPAWDSERFLRSMDEEIQAAHELGGPKSSLLDSLPTSHSK</sequence>
<dbReference type="PANTHER" id="PTHR48079:SF6">
    <property type="entry name" value="NAD(P)-BINDING DOMAIN-CONTAINING PROTEIN-RELATED"/>
    <property type="match status" value="1"/>
</dbReference>
<keyword evidence="4" id="KW-1185">Reference proteome</keyword>
<organism evidence="3 4">
    <name type="scientific">Anthostomella pinea</name>
    <dbReference type="NCBI Taxonomy" id="933095"/>
    <lineage>
        <taxon>Eukaryota</taxon>
        <taxon>Fungi</taxon>
        <taxon>Dikarya</taxon>
        <taxon>Ascomycota</taxon>
        <taxon>Pezizomycotina</taxon>
        <taxon>Sordariomycetes</taxon>
        <taxon>Xylariomycetidae</taxon>
        <taxon>Xylariales</taxon>
        <taxon>Xylariaceae</taxon>
        <taxon>Anthostomella</taxon>
    </lineage>
</organism>
<dbReference type="InterPro" id="IPR001509">
    <property type="entry name" value="Epimerase_deHydtase"/>
</dbReference>
<evidence type="ECO:0000313" key="3">
    <source>
        <dbReference type="EMBL" id="CAJ2501453.1"/>
    </source>
</evidence>
<reference evidence="3" key="1">
    <citation type="submission" date="2023-10" db="EMBL/GenBank/DDBJ databases">
        <authorList>
            <person name="Hackl T."/>
        </authorList>
    </citation>
    <scope>NUCLEOTIDE SEQUENCE</scope>
</reference>
<feature type="region of interest" description="Disordered" evidence="1">
    <location>
        <begin position="357"/>
        <end position="376"/>
    </location>
</feature>
<dbReference type="PANTHER" id="PTHR48079">
    <property type="entry name" value="PROTEIN YEEZ"/>
    <property type="match status" value="1"/>
</dbReference>
<dbReference type="Proteomes" id="UP001295740">
    <property type="component" value="Unassembled WGS sequence"/>
</dbReference>
<comment type="caution">
    <text evidence="3">The sequence shown here is derived from an EMBL/GenBank/DDBJ whole genome shotgun (WGS) entry which is preliminary data.</text>
</comment>